<proteinExistence type="predicted"/>
<name>A0A7V1LKH7_CALAY</name>
<protein>
    <submittedName>
        <fullName evidence="1">Uncharacterized protein</fullName>
    </submittedName>
</protein>
<dbReference type="AlphaFoldDB" id="A0A7V1LKH7"/>
<accession>A0A7V1LKH7</accession>
<comment type="caution">
    <text evidence="1">The sequence shown here is derived from an EMBL/GenBank/DDBJ whole genome shotgun (WGS) entry which is preliminary data.</text>
</comment>
<organism evidence="1">
    <name type="scientific">Caldithrix abyssi</name>
    <dbReference type="NCBI Taxonomy" id="187145"/>
    <lineage>
        <taxon>Bacteria</taxon>
        <taxon>Pseudomonadati</taxon>
        <taxon>Calditrichota</taxon>
        <taxon>Calditrichia</taxon>
        <taxon>Calditrichales</taxon>
        <taxon>Calditrichaceae</taxon>
        <taxon>Caldithrix</taxon>
    </lineage>
</organism>
<reference evidence="1" key="1">
    <citation type="journal article" date="2020" name="mSystems">
        <title>Genome- and Community-Level Interaction Insights into Carbon Utilization and Element Cycling Functions of Hydrothermarchaeota in Hydrothermal Sediment.</title>
        <authorList>
            <person name="Zhou Z."/>
            <person name="Liu Y."/>
            <person name="Xu W."/>
            <person name="Pan J."/>
            <person name="Luo Z.H."/>
            <person name="Li M."/>
        </authorList>
    </citation>
    <scope>NUCLEOTIDE SEQUENCE [LARGE SCALE GENOMIC DNA]</scope>
    <source>
        <strain evidence="1">HyVt-456</strain>
    </source>
</reference>
<gene>
    <name evidence="1" type="ORF">ENJ10_00725</name>
</gene>
<dbReference type="Proteomes" id="UP000886005">
    <property type="component" value="Unassembled WGS sequence"/>
</dbReference>
<sequence length="143" mass="16599">MFQKDTQKPKSLEHVLQTELDYFNSVLTISQKVAGQVEKLPVKVLSEMVDYRKEWIEKIQELEVQRKDFARSAVSDNSRKLMKQISNIAGQLVEIDDKIYKNLERRKLAYVEQSAAVAGKSDYARKAEIQVKNTINRINIIQE</sequence>
<dbReference type="EMBL" id="DRLD01000021">
    <property type="protein sequence ID" value="HED09187.1"/>
    <property type="molecule type" value="Genomic_DNA"/>
</dbReference>
<evidence type="ECO:0000313" key="1">
    <source>
        <dbReference type="EMBL" id="HED09187.1"/>
    </source>
</evidence>